<sequence length="203" mass="22494">MPSPSQLPLYLVDDDRAVLDALRFMLESSELALDCFDDGARFLAEVDLNLPACLILDCRMPGLSGPELQQRLKEAQSPIAILFLTGHGDVPLAVESLKQGAIDFLQKPVKLAPLLGAIDRAWQVTRGAATRLAHRRAYRRLPPREHQLLQLIAQGHKNQQIASTLCISVRTVEVCRASLMKRLEVESMAELMLLYADVTSTPD</sequence>
<dbReference type="OrthoDB" id="9802186at2"/>
<comment type="caution">
    <text evidence="5">The sequence shown here is derived from an EMBL/GenBank/DDBJ whole genome shotgun (WGS) entry which is preliminary data.</text>
</comment>
<dbReference type="PROSITE" id="PS50043">
    <property type="entry name" value="HTH_LUXR_2"/>
    <property type="match status" value="1"/>
</dbReference>
<dbReference type="PANTHER" id="PTHR43214:SF44">
    <property type="entry name" value="TWO-COMPONENT RESPONSE REGULATOR"/>
    <property type="match status" value="1"/>
</dbReference>
<accession>A0A2M8HES7</accession>
<reference evidence="5 6" key="1">
    <citation type="submission" date="2017-11" db="EMBL/GenBank/DDBJ databases">
        <title>Draft genome sequence of environmental isolate Aeromonas lusitania sp. nov. MDC 2473.</title>
        <authorList>
            <person name="Colston S.M."/>
            <person name="Navarro A."/>
            <person name="Martinez-Murcia A.J."/>
            <person name="Graf J."/>
        </authorList>
    </citation>
    <scope>NUCLEOTIDE SEQUENCE [LARGE SCALE GENOMIC DNA]</scope>
    <source>
        <strain evidence="5 6">MDC 2473</strain>
    </source>
</reference>
<organism evidence="5 6">
    <name type="scientific">Aeromonas lusitana</name>
    <dbReference type="NCBI Taxonomy" id="931529"/>
    <lineage>
        <taxon>Bacteria</taxon>
        <taxon>Pseudomonadati</taxon>
        <taxon>Pseudomonadota</taxon>
        <taxon>Gammaproteobacteria</taxon>
        <taxon>Aeromonadales</taxon>
        <taxon>Aeromonadaceae</taxon>
        <taxon>Aeromonas</taxon>
    </lineage>
</organism>
<feature type="domain" description="Response regulatory" evidence="4">
    <location>
        <begin position="8"/>
        <end position="122"/>
    </location>
</feature>
<keyword evidence="2" id="KW-0597">Phosphoprotein</keyword>
<dbReference type="SMART" id="SM00421">
    <property type="entry name" value="HTH_LUXR"/>
    <property type="match status" value="1"/>
</dbReference>
<dbReference type="CDD" id="cd17537">
    <property type="entry name" value="REC_FixJ"/>
    <property type="match status" value="1"/>
</dbReference>
<gene>
    <name evidence="5" type="ORF">CUC44_01435</name>
</gene>
<dbReference type="GO" id="GO:0006355">
    <property type="term" value="P:regulation of DNA-templated transcription"/>
    <property type="evidence" value="ECO:0007669"/>
    <property type="project" value="InterPro"/>
</dbReference>
<dbReference type="InterPro" id="IPR016032">
    <property type="entry name" value="Sig_transdc_resp-reg_C-effctor"/>
</dbReference>
<dbReference type="PROSITE" id="PS00622">
    <property type="entry name" value="HTH_LUXR_1"/>
    <property type="match status" value="1"/>
</dbReference>
<proteinExistence type="predicted"/>
<dbReference type="Pfam" id="PF00072">
    <property type="entry name" value="Response_reg"/>
    <property type="match status" value="1"/>
</dbReference>
<evidence type="ECO:0000256" key="2">
    <source>
        <dbReference type="PROSITE-ProRule" id="PRU00169"/>
    </source>
</evidence>
<dbReference type="Gene3D" id="1.10.10.10">
    <property type="entry name" value="Winged helix-like DNA-binding domain superfamily/Winged helix DNA-binding domain"/>
    <property type="match status" value="1"/>
</dbReference>
<dbReference type="PROSITE" id="PS50110">
    <property type="entry name" value="RESPONSE_REGULATORY"/>
    <property type="match status" value="1"/>
</dbReference>
<dbReference type="InterPro" id="IPR011006">
    <property type="entry name" value="CheY-like_superfamily"/>
</dbReference>
<keyword evidence="1 5" id="KW-0238">DNA-binding</keyword>
<dbReference type="GO" id="GO:0003677">
    <property type="term" value="F:DNA binding"/>
    <property type="evidence" value="ECO:0007669"/>
    <property type="project" value="UniProtKB-KW"/>
</dbReference>
<dbReference type="InterPro" id="IPR001789">
    <property type="entry name" value="Sig_transdc_resp-reg_receiver"/>
</dbReference>
<dbReference type="CDD" id="cd06170">
    <property type="entry name" value="LuxR_C_like"/>
    <property type="match status" value="1"/>
</dbReference>
<dbReference type="PRINTS" id="PR00038">
    <property type="entry name" value="HTHLUXR"/>
</dbReference>
<dbReference type="SUPFAM" id="SSF46894">
    <property type="entry name" value="C-terminal effector domain of the bipartite response regulators"/>
    <property type="match status" value="1"/>
</dbReference>
<dbReference type="Pfam" id="PF00196">
    <property type="entry name" value="GerE"/>
    <property type="match status" value="1"/>
</dbReference>
<keyword evidence="6" id="KW-1185">Reference proteome</keyword>
<dbReference type="EMBL" id="PGCP01000002">
    <property type="protein sequence ID" value="PJC95078.1"/>
    <property type="molecule type" value="Genomic_DNA"/>
</dbReference>
<dbReference type="InterPro" id="IPR000792">
    <property type="entry name" value="Tscrpt_reg_LuxR_C"/>
</dbReference>
<dbReference type="AlphaFoldDB" id="A0A2M8HES7"/>
<feature type="domain" description="HTH luxR-type" evidence="3">
    <location>
        <begin position="134"/>
        <end position="199"/>
    </location>
</feature>
<evidence type="ECO:0000259" key="3">
    <source>
        <dbReference type="PROSITE" id="PS50043"/>
    </source>
</evidence>
<name>A0A2M8HES7_9GAMM</name>
<evidence type="ECO:0000313" key="5">
    <source>
        <dbReference type="EMBL" id="PJC95078.1"/>
    </source>
</evidence>
<protein>
    <submittedName>
        <fullName evidence="5">DNA-binding response regulator</fullName>
    </submittedName>
</protein>
<dbReference type="RefSeq" id="WP_100858225.1">
    <property type="nucleotide sequence ID" value="NZ_PGCP01000002.1"/>
</dbReference>
<dbReference type="PANTHER" id="PTHR43214">
    <property type="entry name" value="TWO-COMPONENT RESPONSE REGULATOR"/>
    <property type="match status" value="1"/>
</dbReference>
<dbReference type="SUPFAM" id="SSF52172">
    <property type="entry name" value="CheY-like"/>
    <property type="match status" value="1"/>
</dbReference>
<dbReference type="InterPro" id="IPR039420">
    <property type="entry name" value="WalR-like"/>
</dbReference>
<feature type="modified residue" description="4-aspartylphosphate" evidence="2">
    <location>
        <position position="57"/>
    </location>
</feature>
<dbReference type="GO" id="GO:0000160">
    <property type="term" value="P:phosphorelay signal transduction system"/>
    <property type="evidence" value="ECO:0007669"/>
    <property type="project" value="InterPro"/>
</dbReference>
<evidence type="ECO:0000259" key="4">
    <source>
        <dbReference type="PROSITE" id="PS50110"/>
    </source>
</evidence>
<evidence type="ECO:0000256" key="1">
    <source>
        <dbReference type="ARBA" id="ARBA00023125"/>
    </source>
</evidence>
<dbReference type="InterPro" id="IPR036388">
    <property type="entry name" value="WH-like_DNA-bd_sf"/>
</dbReference>
<dbReference type="Gene3D" id="3.40.50.2300">
    <property type="match status" value="1"/>
</dbReference>
<evidence type="ECO:0000313" key="6">
    <source>
        <dbReference type="Proteomes" id="UP000232060"/>
    </source>
</evidence>
<dbReference type="Proteomes" id="UP000232060">
    <property type="component" value="Unassembled WGS sequence"/>
</dbReference>
<dbReference type="SMART" id="SM00448">
    <property type="entry name" value="REC"/>
    <property type="match status" value="1"/>
</dbReference>